<sequence length="266" mass="29264">MNKLGLIAFLMIALIGFSCTNTKKSEESSDETSGTMEVKANITLTKAPPSPEFPAANLIKRGDAAITPTDSSFVVNYTFDVQNYELGKPTDDYETRGIANSGKGQHIHYIVNNGPYAAHYMPGINDELEAGNYVVLAFLSRSYHESVKSPDAYHIENLVVGDVEPDSADLSAPHLFYSRPKGTYTGADAKKVMLDFYLLNTELSADGNKVRATINGNEFMIDEWAPYYMEGLPMGRNEIKLELIDSEGNLVPGPFNSVERTVTLEE</sequence>
<evidence type="ECO:0000256" key="1">
    <source>
        <dbReference type="SAM" id="SignalP"/>
    </source>
</evidence>
<feature type="signal peptide" evidence="1">
    <location>
        <begin position="1"/>
        <end position="20"/>
    </location>
</feature>
<dbReference type="OrthoDB" id="647046at2"/>
<proteinExistence type="predicted"/>
<keyword evidence="1" id="KW-0732">Signal</keyword>
<dbReference type="EMBL" id="FZPD01000005">
    <property type="protein sequence ID" value="SNT25720.1"/>
    <property type="molecule type" value="Genomic_DNA"/>
</dbReference>
<dbReference type="PROSITE" id="PS51257">
    <property type="entry name" value="PROKAR_LIPOPROTEIN"/>
    <property type="match status" value="1"/>
</dbReference>
<keyword evidence="3" id="KW-1185">Reference proteome</keyword>
<evidence type="ECO:0000313" key="3">
    <source>
        <dbReference type="Proteomes" id="UP000198393"/>
    </source>
</evidence>
<gene>
    <name evidence="2" type="ORF">SAMN05421640_2991</name>
</gene>
<organism evidence="2 3">
    <name type="scientific">Ekhidna lutea</name>
    <dbReference type="NCBI Taxonomy" id="447679"/>
    <lineage>
        <taxon>Bacteria</taxon>
        <taxon>Pseudomonadati</taxon>
        <taxon>Bacteroidota</taxon>
        <taxon>Cytophagia</taxon>
        <taxon>Cytophagales</taxon>
        <taxon>Reichenbachiellaceae</taxon>
        <taxon>Ekhidna</taxon>
    </lineage>
</organism>
<reference evidence="2 3" key="1">
    <citation type="submission" date="2017-06" db="EMBL/GenBank/DDBJ databases">
        <authorList>
            <person name="Kim H.J."/>
            <person name="Triplett B.A."/>
        </authorList>
    </citation>
    <scope>NUCLEOTIDE SEQUENCE [LARGE SCALE GENOMIC DNA]</scope>
    <source>
        <strain evidence="2 3">DSM 19307</strain>
    </source>
</reference>
<protein>
    <recommendedName>
        <fullName evidence="4">Phosphopeptide-binding protein</fullName>
    </recommendedName>
</protein>
<evidence type="ECO:0000313" key="2">
    <source>
        <dbReference type="EMBL" id="SNT25720.1"/>
    </source>
</evidence>
<name>A0A239L5Y9_EKHLU</name>
<feature type="chain" id="PRO_5012082721" description="Phosphopeptide-binding protein" evidence="1">
    <location>
        <begin position="21"/>
        <end position="266"/>
    </location>
</feature>
<dbReference type="AlphaFoldDB" id="A0A239L5Y9"/>
<dbReference type="Proteomes" id="UP000198393">
    <property type="component" value="Unassembled WGS sequence"/>
</dbReference>
<accession>A0A239L5Y9</accession>
<evidence type="ECO:0008006" key="4">
    <source>
        <dbReference type="Google" id="ProtNLM"/>
    </source>
</evidence>